<name>A0A7C9MVB9_9BACT</name>
<evidence type="ECO:0000256" key="1">
    <source>
        <dbReference type="SAM" id="SignalP"/>
    </source>
</evidence>
<keyword evidence="1" id="KW-0732">Signal</keyword>
<dbReference type="Proteomes" id="UP000482487">
    <property type="component" value="Unassembled WGS sequence"/>
</dbReference>
<dbReference type="AlphaFoldDB" id="A0A7C9MVB9"/>
<reference evidence="2 3" key="1">
    <citation type="submission" date="2020-01" db="EMBL/GenBank/DDBJ databases">
        <title>Genome sequence of Desulfovibrio aerotolerans DSM 16695(T).</title>
        <authorList>
            <person name="Karnachuk O."/>
            <person name="Avakyan M."/>
            <person name="Mardanov A."/>
            <person name="Kadnikov V."/>
            <person name="Ravin N."/>
        </authorList>
    </citation>
    <scope>NUCLEOTIDE SEQUENCE [LARGE SCALE GENOMIC DNA]</scope>
    <source>
        <strain evidence="2 3">DSM 16695</strain>
    </source>
</reference>
<feature type="chain" id="PRO_5028865358" evidence="1">
    <location>
        <begin position="30"/>
        <end position="114"/>
    </location>
</feature>
<accession>A0A7C9MVB9</accession>
<sequence length="114" mass="12861">MVKIINFFPKKLLPLILAFAVLFVQFGCAEKRTAINHIGSSVSCVDSDFKALKYTAYVESNANKFAIVNDNEYRADETIKGTNLSIIEITRYRIEVMNKITGVKEFVLHVDQGL</sequence>
<protein>
    <submittedName>
        <fullName evidence="2">Uncharacterized protein</fullName>
    </submittedName>
</protein>
<organism evidence="2 3">
    <name type="scientific">Solidesulfovibrio aerotolerans</name>
    <dbReference type="NCBI Taxonomy" id="295255"/>
    <lineage>
        <taxon>Bacteria</taxon>
        <taxon>Pseudomonadati</taxon>
        <taxon>Thermodesulfobacteriota</taxon>
        <taxon>Desulfovibrionia</taxon>
        <taxon>Desulfovibrionales</taxon>
        <taxon>Desulfovibrionaceae</taxon>
        <taxon>Solidesulfovibrio</taxon>
    </lineage>
</organism>
<proteinExistence type="predicted"/>
<dbReference type="RefSeq" id="WP_160960766.1">
    <property type="nucleotide sequence ID" value="NZ_WVUD01000015.1"/>
</dbReference>
<gene>
    <name evidence="2" type="ORF">GTA51_10090</name>
</gene>
<comment type="caution">
    <text evidence="2">The sequence shown here is derived from an EMBL/GenBank/DDBJ whole genome shotgun (WGS) entry which is preliminary data.</text>
</comment>
<evidence type="ECO:0000313" key="3">
    <source>
        <dbReference type="Proteomes" id="UP000482487"/>
    </source>
</evidence>
<dbReference type="EMBL" id="WVUD01000015">
    <property type="protein sequence ID" value="MYL83474.1"/>
    <property type="molecule type" value="Genomic_DNA"/>
</dbReference>
<evidence type="ECO:0000313" key="2">
    <source>
        <dbReference type="EMBL" id="MYL83474.1"/>
    </source>
</evidence>
<keyword evidence="3" id="KW-1185">Reference proteome</keyword>
<feature type="signal peptide" evidence="1">
    <location>
        <begin position="1"/>
        <end position="29"/>
    </location>
</feature>